<evidence type="ECO:0000313" key="1">
    <source>
        <dbReference type="EMBL" id="CAB3253208.1"/>
    </source>
</evidence>
<keyword evidence="2" id="KW-1185">Reference proteome</keyword>
<dbReference type="AlphaFoldDB" id="A0A8S1ASV3"/>
<gene>
    <name evidence="1" type="ORF">APLA_LOCUS13937</name>
</gene>
<dbReference type="Proteomes" id="UP000494106">
    <property type="component" value="Unassembled WGS sequence"/>
</dbReference>
<name>A0A8S1ASV3_ARCPL</name>
<sequence length="102" mass="11468">MGCMAQRAPYAGKRPIGYPVIEISTANSLGDRFGDDAVSTTTVKLPVEALGDAELVRRMSKLPIDQQPFWLINWRALEAQRQNPQSFPLKPNTFIDGMMFQR</sequence>
<proteinExistence type="predicted"/>
<evidence type="ECO:0000313" key="2">
    <source>
        <dbReference type="Proteomes" id="UP000494106"/>
    </source>
</evidence>
<dbReference type="EMBL" id="CADEBC010000561">
    <property type="protein sequence ID" value="CAB3253208.1"/>
    <property type="molecule type" value="Genomic_DNA"/>
</dbReference>
<dbReference type="OrthoDB" id="6612236at2759"/>
<protein>
    <submittedName>
        <fullName evidence="1">Uncharacterized protein</fullName>
    </submittedName>
</protein>
<comment type="caution">
    <text evidence="1">The sequence shown here is derived from an EMBL/GenBank/DDBJ whole genome shotgun (WGS) entry which is preliminary data.</text>
</comment>
<accession>A0A8S1ASV3</accession>
<organism evidence="1 2">
    <name type="scientific">Arctia plantaginis</name>
    <name type="common">Wood tiger moth</name>
    <name type="synonym">Phalaena plantaginis</name>
    <dbReference type="NCBI Taxonomy" id="874455"/>
    <lineage>
        <taxon>Eukaryota</taxon>
        <taxon>Metazoa</taxon>
        <taxon>Ecdysozoa</taxon>
        <taxon>Arthropoda</taxon>
        <taxon>Hexapoda</taxon>
        <taxon>Insecta</taxon>
        <taxon>Pterygota</taxon>
        <taxon>Neoptera</taxon>
        <taxon>Endopterygota</taxon>
        <taxon>Lepidoptera</taxon>
        <taxon>Glossata</taxon>
        <taxon>Ditrysia</taxon>
        <taxon>Noctuoidea</taxon>
        <taxon>Erebidae</taxon>
        <taxon>Arctiinae</taxon>
        <taxon>Arctia</taxon>
    </lineage>
</organism>
<reference evidence="1 2" key="1">
    <citation type="submission" date="2020-04" db="EMBL/GenBank/DDBJ databases">
        <authorList>
            <person name="Wallbank WR R."/>
            <person name="Pardo Diaz C."/>
            <person name="Kozak K."/>
            <person name="Martin S."/>
            <person name="Jiggins C."/>
            <person name="Moest M."/>
            <person name="Warren A I."/>
            <person name="Byers J.R.P. K."/>
            <person name="Montejo-Kovacevich G."/>
            <person name="Yen C E."/>
        </authorList>
    </citation>
    <scope>NUCLEOTIDE SEQUENCE [LARGE SCALE GENOMIC DNA]</scope>
</reference>